<dbReference type="Proteomes" id="UP000727407">
    <property type="component" value="Unassembled WGS sequence"/>
</dbReference>
<gene>
    <name evidence="1" type="primary">klp9</name>
    <name evidence="1" type="ORF">DAT39_008109</name>
</gene>
<keyword evidence="2" id="KW-1185">Reference proteome</keyword>
<dbReference type="EMBL" id="QNUK01000096">
    <property type="protein sequence ID" value="KAF5902145.1"/>
    <property type="molecule type" value="Genomic_DNA"/>
</dbReference>
<name>A0A8J4XEI5_CLAMG</name>
<dbReference type="AlphaFoldDB" id="A0A8J4XEI5"/>
<feature type="non-terminal residue" evidence="1">
    <location>
        <position position="1"/>
    </location>
</feature>
<reference evidence="1" key="1">
    <citation type="submission" date="2020-07" db="EMBL/GenBank/DDBJ databases">
        <title>Clarias magur genome sequencing, assembly and annotation.</title>
        <authorList>
            <person name="Kushwaha B."/>
            <person name="Kumar R."/>
            <person name="Das P."/>
            <person name="Joshi C.G."/>
            <person name="Kumar D."/>
            <person name="Nagpure N.S."/>
            <person name="Pandey M."/>
            <person name="Agarwal S."/>
            <person name="Srivastava S."/>
            <person name="Singh M."/>
            <person name="Sahoo L."/>
            <person name="Jayasankar P."/>
            <person name="Meher P.K."/>
            <person name="Koringa P.G."/>
            <person name="Iquebal M.A."/>
            <person name="Das S.P."/>
            <person name="Bit A."/>
            <person name="Patnaik S."/>
            <person name="Patel N."/>
            <person name="Shah T.M."/>
            <person name="Hinsu A."/>
            <person name="Jena J.K."/>
        </authorList>
    </citation>
    <scope>NUCLEOTIDE SEQUENCE</scope>
    <source>
        <strain evidence="1">CIFAMagur01</strain>
        <tissue evidence="1">Testis</tissue>
    </source>
</reference>
<organism evidence="1 2">
    <name type="scientific">Clarias magur</name>
    <name type="common">Asian catfish</name>
    <name type="synonym">Macropteronotus magur</name>
    <dbReference type="NCBI Taxonomy" id="1594786"/>
    <lineage>
        <taxon>Eukaryota</taxon>
        <taxon>Metazoa</taxon>
        <taxon>Chordata</taxon>
        <taxon>Craniata</taxon>
        <taxon>Vertebrata</taxon>
        <taxon>Euteleostomi</taxon>
        <taxon>Actinopterygii</taxon>
        <taxon>Neopterygii</taxon>
        <taxon>Teleostei</taxon>
        <taxon>Ostariophysi</taxon>
        <taxon>Siluriformes</taxon>
        <taxon>Clariidae</taxon>
        <taxon>Clarias</taxon>
    </lineage>
</organism>
<sequence>PIRQHRCSLYRPCQLQFSMCHVCRVDLSELLTSESHQTVQRRGSLIFGALLNYSALITLEECL</sequence>
<accession>A0A8J4XEI5</accession>
<protein>
    <submittedName>
        <fullName evidence="1">Kinesin-like motor protein 9</fullName>
    </submittedName>
</protein>
<comment type="caution">
    <text evidence="1">The sequence shown here is derived from an EMBL/GenBank/DDBJ whole genome shotgun (WGS) entry which is preliminary data.</text>
</comment>
<evidence type="ECO:0000313" key="1">
    <source>
        <dbReference type="EMBL" id="KAF5902145.1"/>
    </source>
</evidence>
<proteinExistence type="predicted"/>
<evidence type="ECO:0000313" key="2">
    <source>
        <dbReference type="Proteomes" id="UP000727407"/>
    </source>
</evidence>